<dbReference type="AlphaFoldDB" id="A0A6C0J142"/>
<dbReference type="EMBL" id="MN740307">
    <property type="protein sequence ID" value="QHT99358.1"/>
    <property type="molecule type" value="Genomic_DNA"/>
</dbReference>
<reference evidence="2" key="1">
    <citation type="journal article" date="2020" name="Nature">
        <title>Giant virus diversity and host interactions through global metagenomics.</title>
        <authorList>
            <person name="Schulz F."/>
            <person name="Roux S."/>
            <person name="Paez-Espino D."/>
            <person name="Jungbluth S."/>
            <person name="Walsh D.A."/>
            <person name="Denef V.J."/>
            <person name="McMahon K.D."/>
            <person name="Konstantinidis K.T."/>
            <person name="Eloe-Fadrosh E.A."/>
            <person name="Kyrpides N.C."/>
            <person name="Woyke T."/>
        </authorList>
    </citation>
    <scope>NUCLEOTIDE SEQUENCE</scope>
    <source>
        <strain evidence="2">GVMAG-M-3300025699-48</strain>
    </source>
</reference>
<evidence type="ECO:0000313" key="2">
    <source>
        <dbReference type="EMBL" id="QHT99358.1"/>
    </source>
</evidence>
<keyword evidence="1" id="KW-1133">Transmembrane helix</keyword>
<keyword evidence="1" id="KW-0812">Transmembrane</keyword>
<protein>
    <submittedName>
        <fullName evidence="2">Uncharacterized protein</fullName>
    </submittedName>
</protein>
<feature type="transmembrane region" description="Helical" evidence="1">
    <location>
        <begin position="91"/>
        <end position="110"/>
    </location>
</feature>
<sequence>MKECRLIIPQPISRIAFYSTPCIIQCIYVSYSNEYTFLTIGLSCLFGSSILFWNNIQNKTIYNIDRTLAVSVLSIKSYIAYNDFSIQGAKIWYTSLLVSAIAYILSLYLFQINKHCIEPDKSQIMKQAVYYHMFFIHFLPTTTFSLCVLRYLPIIEDK</sequence>
<evidence type="ECO:0000256" key="1">
    <source>
        <dbReference type="SAM" id="Phobius"/>
    </source>
</evidence>
<proteinExistence type="predicted"/>
<feature type="transmembrane region" description="Helical" evidence="1">
    <location>
        <begin position="37"/>
        <end position="56"/>
    </location>
</feature>
<name>A0A6C0J142_9ZZZZ</name>
<accession>A0A6C0J142</accession>
<feature type="transmembrane region" description="Helical" evidence="1">
    <location>
        <begin position="12"/>
        <end position="31"/>
    </location>
</feature>
<feature type="transmembrane region" description="Helical" evidence="1">
    <location>
        <begin position="130"/>
        <end position="152"/>
    </location>
</feature>
<keyword evidence="1" id="KW-0472">Membrane</keyword>
<organism evidence="2">
    <name type="scientific">viral metagenome</name>
    <dbReference type="NCBI Taxonomy" id="1070528"/>
    <lineage>
        <taxon>unclassified sequences</taxon>
        <taxon>metagenomes</taxon>
        <taxon>organismal metagenomes</taxon>
    </lineage>
</organism>